<feature type="region of interest" description="Disordered" evidence="16">
    <location>
        <begin position="132"/>
        <end position="156"/>
    </location>
</feature>
<dbReference type="Pfam" id="PF13086">
    <property type="entry name" value="AAA_11"/>
    <property type="match status" value="2"/>
</dbReference>
<keyword evidence="10" id="KW-0067">ATP-binding</keyword>
<evidence type="ECO:0000256" key="7">
    <source>
        <dbReference type="ARBA" id="ARBA00022801"/>
    </source>
</evidence>
<dbReference type="PANTHER" id="PTHR10887">
    <property type="entry name" value="DNA2/NAM7 HELICASE FAMILY"/>
    <property type="match status" value="1"/>
</dbReference>
<feature type="region of interest" description="Disordered" evidence="16">
    <location>
        <begin position="1525"/>
        <end position="1547"/>
    </location>
</feature>
<comment type="catalytic activity">
    <reaction evidence="13">
        <text>ATP + H2O = ADP + phosphate + H(+)</text>
        <dbReference type="Rhea" id="RHEA:13065"/>
        <dbReference type="ChEBI" id="CHEBI:15377"/>
        <dbReference type="ChEBI" id="CHEBI:15378"/>
        <dbReference type="ChEBI" id="CHEBI:30616"/>
        <dbReference type="ChEBI" id="CHEBI:43474"/>
        <dbReference type="ChEBI" id="CHEBI:456216"/>
        <dbReference type="EC" id="3.6.4.13"/>
    </reaction>
    <physiologicalReaction direction="left-to-right" evidence="13">
        <dbReference type="Rhea" id="RHEA:13066"/>
    </physiologicalReaction>
</comment>
<dbReference type="GO" id="GO:0005524">
    <property type="term" value="F:ATP binding"/>
    <property type="evidence" value="ECO:0007669"/>
    <property type="project" value="UniProtKB-KW"/>
</dbReference>
<dbReference type="GO" id="GO:0003724">
    <property type="term" value="F:RNA helicase activity"/>
    <property type="evidence" value="ECO:0007669"/>
    <property type="project" value="UniProtKB-EC"/>
</dbReference>
<name>A0A165FY50_9APHY</name>
<keyword evidence="6 15" id="KW-0863">Zinc-finger</keyword>
<dbReference type="PANTHER" id="PTHR10887:SF364">
    <property type="entry name" value="REGULATOR OF NONSENSE TRANSCRIPTS 1"/>
    <property type="match status" value="1"/>
</dbReference>
<comment type="function">
    <text evidence="14">RNA-dependent helicase required for nonsense-mediated decay (NMD) of aberrant mRNAs containing premature stop codons and modulates the expression level of normal mRNAs. Also capable of unwinding double-stranded DNA and translocating on single-stranded DNA.</text>
</comment>
<feature type="region of interest" description="CC/SHH/C" evidence="15">
    <location>
        <begin position="627"/>
        <end position="655"/>
    </location>
</feature>
<comment type="similarity">
    <text evidence="2">Belongs to the DNA2/NAM7 helicase family.</text>
</comment>
<feature type="region of interest" description="C4" evidence="15">
    <location>
        <begin position="673"/>
        <end position="703"/>
    </location>
</feature>
<feature type="region of interest" description="Disordered" evidence="16">
    <location>
        <begin position="1582"/>
        <end position="1606"/>
    </location>
</feature>
<dbReference type="CDD" id="cd21407">
    <property type="entry name" value="1B_UPF1-like"/>
    <property type="match status" value="1"/>
</dbReference>
<dbReference type="SUPFAM" id="SSF52540">
    <property type="entry name" value="P-loop containing nucleoside triphosphate hydrolases"/>
    <property type="match status" value="1"/>
</dbReference>
<dbReference type="GO" id="GO:0005737">
    <property type="term" value="C:cytoplasm"/>
    <property type="evidence" value="ECO:0007669"/>
    <property type="project" value="UniProtKB-SubCell"/>
</dbReference>
<dbReference type="InterPro" id="IPR027417">
    <property type="entry name" value="P-loop_NTPase"/>
</dbReference>
<dbReference type="InterPro" id="IPR041677">
    <property type="entry name" value="DNA2/NAM7_AAA_11"/>
</dbReference>
<dbReference type="InterPro" id="IPR045055">
    <property type="entry name" value="DNA2/NAM7-like"/>
</dbReference>
<evidence type="ECO:0000256" key="12">
    <source>
        <dbReference type="ARBA" id="ARBA00048432"/>
    </source>
</evidence>
<dbReference type="GeneID" id="63823912"/>
<dbReference type="Gene3D" id="6.10.140.1240">
    <property type="match status" value="1"/>
</dbReference>
<comment type="subcellular location">
    <subcellularLocation>
        <location evidence="1">Cytoplasm</location>
    </subcellularLocation>
</comment>
<keyword evidence="11" id="KW-0866">Nonsense-mediated mRNA decay</keyword>
<evidence type="ECO:0000256" key="8">
    <source>
        <dbReference type="ARBA" id="ARBA00022806"/>
    </source>
</evidence>
<dbReference type="Pfam" id="PF13087">
    <property type="entry name" value="AAA_12"/>
    <property type="match status" value="1"/>
</dbReference>
<keyword evidence="9 15" id="KW-0862">Zinc</keyword>
<accession>A0A165FY50</accession>
<dbReference type="GO" id="GO:0008270">
    <property type="term" value="F:zinc ion binding"/>
    <property type="evidence" value="ECO:0007669"/>
    <property type="project" value="UniProtKB-UniRule"/>
</dbReference>
<evidence type="ECO:0000256" key="10">
    <source>
        <dbReference type="ARBA" id="ARBA00022840"/>
    </source>
</evidence>
<dbReference type="PROSITE" id="PS51997">
    <property type="entry name" value="UPF1_CH_RICH"/>
    <property type="match status" value="1"/>
</dbReference>
<feature type="region of interest" description="Disordered" evidence="16">
    <location>
        <begin position="186"/>
        <end position="207"/>
    </location>
</feature>
<evidence type="ECO:0000256" key="16">
    <source>
        <dbReference type="SAM" id="MobiDB-lite"/>
    </source>
</evidence>
<dbReference type="EMBL" id="KV427611">
    <property type="protein sequence ID" value="KZT09570.1"/>
    <property type="molecule type" value="Genomic_DNA"/>
</dbReference>
<keyword evidence="7" id="KW-0378">Hydrolase</keyword>
<proteinExistence type="inferred from homology"/>
<dbReference type="Gene3D" id="2.40.30.230">
    <property type="match status" value="1"/>
</dbReference>
<dbReference type="CDD" id="cd18808">
    <property type="entry name" value="SF1_C_Upf1"/>
    <property type="match status" value="1"/>
</dbReference>
<evidence type="ECO:0000313" key="19">
    <source>
        <dbReference type="Proteomes" id="UP000076871"/>
    </source>
</evidence>
<dbReference type="SMART" id="SM00382">
    <property type="entry name" value="AAA"/>
    <property type="match status" value="1"/>
</dbReference>
<reference evidence="18 19" key="1">
    <citation type="journal article" date="2016" name="Mol. Biol. Evol.">
        <title>Comparative Genomics of Early-Diverging Mushroom-Forming Fungi Provides Insights into the Origins of Lignocellulose Decay Capabilities.</title>
        <authorList>
            <person name="Nagy L.G."/>
            <person name="Riley R."/>
            <person name="Tritt A."/>
            <person name="Adam C."/>
            <person name="Daum C."/>
            <person name="Floudas D."/>
            <person name="Sun H."/>
            <person name="Yadav J.S."/>
            <person name="Pangilinan J."/>
            <person name="Larsson K.H."/>
            <person name="Matsuura K."/>
            <person name="Barry K."/>
            <person name="Labutti K."/>
            <person name="Kuo R."/>
            <person name="Ohm R.A."/>
            <person name="Bhattacharya S.S."/>
            <person name="Shirouzu T."/>
            <person name="Yoshinaga Y."/>
            <person name="Martin F.M."/>
            <person name="Grigoriev I.V."/>
            <person name="Hibbett D.S."/>
        </authorList>
    </citation>
    <scope>NUCLEOTIDE SEQUENCE [LARGE SCALE GENOMIC DNA]</scope>
    <source>
        <strain evidence="18 19">93-53</strain>
    </source>
</reference>
<evidence type="ECO:0000256" key="13">
    <source>
        <dbReference type="ARBA" id="ARBA00049390"/>
    </source>
</evidence>
<dbReference type="CDD" id="cd21400">
    <property type="entry name" value="ZBD_UPF1-like"/>
    <property type="match status" value="1"/>
</dbReference>
<evidence type="ECO:0000256" key="9">
    <source>
        <dbReference type="ARBA" id="ARBA00022833"/>
    </source>
</evidence>
<evidence type="ECO:0000256" key="1">
    <source>
        <dbReference type="ARBA" id="ARBA00004496"/>
    </source>
</evidence>
<dbReference type="Gene3D" id="3.40.50.300">
    <property type="entry name" value="P-loop containing nucleotide triphosphate hydrolases"/>
    <property type="match status" value="2"/>
</dbReference>
<evidence type="ECO:0000256" key="15">
    <source>
        <dbReference type="PROSITE-ProRule" id="PRU01341"/>
    </source>
</evidence>
<evidence type="ECO:0000259" key="17">
    <source>
        <dbReference type="PROSITE" id="PS51997"/>
    </source>
</evidence>
<dbReference type="OrthoDB" id="6513042at2759"/>
<dbReference type="CDD" id="cd18039">
    <property type="entry name" value="DEXXQc_UPF1"/>
    <property type="match status" value="1"/>
</dbReference>
<dbReference type="InterPro" id="IPR040812">
    <property type="entry name" value="UPF1_1B_dom"/>
</dbReference>
<feature type="compositionally biased region" description="Polar residues" evidence="16">
    <location>
        <begin position="132"/>
        <end position="143"/>
    </location>
</feature>
<feature type="region of interest" description="C3H" evidence="15">
    <location>
        <begin position="613"/>
        <end position="645"/>
    </location>
</feature>
<dbReference type="STRING" id="1314785.A0A165FY50"/>
<dbReference type="FunCoup" id="A0A165FY50">
    <property type="interactions" value="1024"/>
</dbReference>
<evidence type="ECO:0000256" key="3">
    <source>
        <dbReference type="ARBA" id="ARBA00022490"/>
    </source>
</evidence>
<evidence type="ECO:0000256" key="14">
    <source>
        <dbReference type="ARBA" id="ARBA00055561"/>
    </source>
</evidence>
<feature type="region of interest" description="Disordered" evidence="16">
    <location>
        <begin position="568"/>
        <end position="589"/>
    </location>
</feature>
<evidence type="ECO:0000313" key="18">
    <source>
        <dbReference type="EMBL" id="KZT09570.1"/>
    </source>
</evidence>
<keyword evidence="3" id="KW-0963">Cytoplasm</keyword>
<organism evidence="18 19">
    <name type="scientific">Laetiporus sulphureus 93-53</name>
    <dbReference type="NCBI Taxonomy" id="1314785"/>
    <lineage>
        <taxon>Eukaryota</taxon>
        <taxon>Fungi</taxon>
        <taxon>Dikarya</taxon>
        <taxon>Basidiomycota</taxon>
        <taxon>Agaricomycotina</taxon>
        <taxon>Agaricomycetes</taxon>
        <taxon>Polyporales</taxon>
        <taxon>Laetiporus</taxon>
    </lineage>
</organism>
<dbReference type="Pfam" id="PF09416">
    <property type="entry name" value="UPF1_Zn_bind"/>
    <property type="match status" value="1"/>
</dbReference>
<dbReference type="Pfam" id="PF11709">
    <property type="entry name" value="Mit_ribos_Mrp51"/>
    <property type="match status" value="1"/>
</dbReference>
<evidence type="ECO:0000256" key="11">
    <source>
        <dbReference type="ARBA" id="ARBA00023161"/>
    </source>
</evidence>
<dbReference type="SMART" id="SM00487">
    <property type="entry name" value="DEXDc"/>
    <property type="match status" value="1"/>
</dbReference>
<dbReference type="InParanoid" id="A0A165FY50"/>
<dbReference type="InterPro" id="IPR016712">
    <property type="entry name" value="Rbsml_bS1m-like"/>
</dbReference>
<dbReference type="GO" id="GO:0003723">
    <property type="term" value="F:RNA binding"/>
    <property type="evidence" value="ECO:0007669"/>
    <property type="project" value="InterPro"/>
</dbReference>
<dbReference type="GO" id="GO:0003678">
    <property type="term" value="F:DNA helicase activity"/>
    <property type="evidence" value="ECO:0007669"/>
    <property type="project" value="UniProtKB-EC"/>
</dbReference>
<evidence type="ECO:0000256" key="5">
    <source>
        <dbReference type="ARBA" id="ARBA00022741"/>
    </source>
</evidence>
<dbReference type="InterPro" id="IPR018999">
    <property type="entry name" value="UPF1_CH/ZBD"/>
</dbReference>
<feature type="region of interest" description="Disordered" evidence="16">
    <location>
        <begin position="432"/>
        <end position="452"/>
    </location>
</feature>
<evidence type="ECO:0000256" key="6">
    <source>
        <dbReference type="ARBA" id="ARBA00022771"/>
    </source>
</evidence>
<dbReference type="InterPro" id="IPR003593">
    <property type="entry name" value="AAA+_ATPase"/>
</dbReference>
<protein>
    <recommendedName>
        <fullName evidence="17">Upf1 domain-containing protein</fullName>
    </recommendedName>
</protein>
<dbReference type="InterPro" id="IPR014001">
    <property type="entry name" value="Helicase_ATP-bd"/>
</dbReference>
<comment type="catalytic activity">
    <reaction evidence="12">
        <text>ATP + H2O = ADP + phosphate + H(+)</text>
        <dbReference type="Rhea" id="RHEA:13065"/>
        <dbReference type="ChEBI" id="CHEBI:15377"/>
        <dbReference type="ChEBI" id="CHEBI:15378"/>
        <dbReference type="ChEBI" id="CHEBI:30616"/>
        <dbReference type="ChEBI" id="CHEBI:43474"/>
        <dbReference type="ChEBI" id="CHEBI:456216"/>
        <dbReference type="EC" id="3.6.4.12"/>
    </reaction>
    <physiologicalReaction direction="left-to-right" evidence="12">
        <dbReference type="Rhea" id="RHEA:13066"/>
    </physiologicalReaction>
</comment>
<feature type="compositionally biased region" description="Basic and acidic residues" evidence="16">
    <location>
        <begin position="144"/>
        <end position="154"/>
    </location>
</feature>
<dbReference type="RefSeq" id="XP_040767310.1">
    <property type="nucleotide sequence ID" value="XM_040906883.1"/>
</dbReference>
<gene>
    <name evidence="18" type="ORF">LAESUDRAFT_712083</name>
</gene>
<sequence>MSLVGPIWQEPLHPPIMATPPPPSQFAALLRQSKFASFDPKIAQSYVSFGGHCHRGNWGFKRPLPIRRRKATVTVKAIDSREEQTEWRSAEQQSRWIRMWEEVGVTPRVEFGSWAEKLGPYRDIQWDIDSEFSQGTKNASSNNRAEEKGLRERSTAVPNVHAMSDSEFECYLHKLRQLRPEFRKYLQQQTEKSKQEGRKDSDEPVTLWRESHRPNQEQFKDFLQYYAYQRFKEPNTHLIEQQPQRFGGLNYSHSPPLQNHLFTKPSQGRLLQSNITTQRGGKEGYVASFAGVLATMRKGDRGSGVHPMDWNALEKAGEGISRNPNDGVVADLRFRSAELVSAPSTVAQHSGGKDSLAIIRTEVYSVGTEHHRRNTHIPGTREYVANDEDEITTASMLTKQPTTTTPKFDDKVTADGGHRLMDVLSNMIKNSTGGTGQTGAPYRPSRAASSLPVREVPPTHVPVTRHEWEQCLVGGMLTSRSTSSRLTLWDSLIVLVPGLSSSPLLNASSILLFDHVRCAWPPHLYDSASSYGGMDVVDDTSSVYTANTTSQSHVPVDLENLSLSDDRSFVSSPTGRRAGDGHGSISSSMDDDFDAVLDDLKDEGQVDLPPHACSYCGIHSPASVVKCLICSKWFCNSRGNTSASHIVNHLVRAKHKEVILHSESPLGETVPECYNCGSKNVFMLGFIPAKSDTVVVLLCRHPCAAISKDISWNASLWAPLIDDRSFLSWLVKPPSETEQLRSRQISFQQINRLEDLWRENANATLEDLEKPGVDDEPQPVILRYEDAYQHQNIFGPLVKIEADYDKRLKESQTQTDITVRWDLGLNQKRVAWFCLPKLESGEVRLAVGDELRLRYTGTLHKPWEGDGHVIKIPNNVSDEIGLELRRSEGVPLEINHNYTGDFVWKSTSFDRMQLAMKTFAVDEKSVSGYIYHKLLGHELEPQVLRTQMPKRFSAPGLPELNHSQMYAVKSVLQKPLSLIQGPPGTGKTVTSASIVYHLAKMNPGQVLVCAPSNVAVDQLTEKIHATGLKVVRLTAKSREALDSSVSFLTLHQQVANNTTNVELQKLILLKNEQGELSSNDERKYKALIRQCEKEILSAADVICCTCVGAGDPRLSKFKFRTVLIDEATQAAEPECLIPLVLGCKQVVLVGDHQALTSLQQLGPVIMNKKAARAGLTQSLFERLVVLGNRPIRLQVQYRMHPCLSEFPSNMFYEGTLQNGVTAPERLRKNVDFPWPVPDTPMFFYQNLGQEEISSSGTSFLNRLNYPLVRTEASNVEKIVTKFFKSGVVPSQIGVVTPYEGQRSYIVNYMQFNGSLKKDLYKEIEVASVDAFQGREKDYIILSCVRSNEHQGIGFLNDPRRLNVALTRAKYGVVILGNPKVLSKHPLWHYLLTHYKEKNCLVEGPLSNLQPSMIQFSKPRRTLVKAMDQFRRHETNARDYLGSGVTGDGRRSGTPSRFDPTFYRTHDAIGYVPSDVQSLRSQATYSSGLPIFAANGPFGPGMQRPNGAKRSTYGSYASSIISQDVGPGGTDTASVVGSAIGPADRPISSMAYSQSDRLRRRSSFSSTAGTSDIGSLSQYDYKSQDDATDMDDMKSQYTGTQSGVTVF</sequence>
<dbReference type="Proteomes" id="UP000076871">
    <property type="component" value="Unassembled WGS sequence"/>
</dbReference>
<dbReference type="InterPro" id="IPR041679">
    <property type="entry name" value="DNA2/NAM7-like_C"/>
</dbReference>
<evidence type="ECO:0000256" key="4">
    <source>
        <dbReference type="ARBA" id="ARBA00022723"/>
    </source>
</evidence>
<keyword evidence="19" id="KW-1185">Reference proteome</keyword>
<dbReference type="GO" id="GO:0000184">
    <property type="term" value="P:nuclear-transcribed mRNA catabolic process, nonsense-mediated decay"/>
    <property type="evidence" value="ECO:0007669"/>
    <property type="project" value="UniProtKB-KW"/>
</dbReference>
<keyword evidence="8" id="KW-0347">Helicase</keyword>
<dbReference type="FunFam" id="3.40.50.300:FF:000097">
    <property type="entry name" value="Regulator of nonsense transcripts 1"/>
    <property type="match status" value="1"/>
</dbReference>
<keyword evidence="4 15" id="KW-0479">Metal-binding</keyword>
<evidence type="ECO:0000256" key="2">
    <source>
        <dbReference type="ARBA" id="ARBA00007913"/>
    </source>
</evidence>
<dbReference type="Pfam" id="PF18141">
    <property type="entry name" value="UPF1_1B_dom"/>
    <property type="match status" value="1"/>
</dbReference>
<keyword evidence="5" id="KW-0547">Nucleotide-binding</keyword>
<feature type="domain" description="Upf1" evidence="17">
    <location>
        <begin position="605"/>
        <end position="760"/>
    </location>
</feature>
<dbReference type="GO" id="GO:0016787">
    <property type="term" value="F:hydrolase activity"/>
    <property type="evidence" value="ECO:0007669"/>
    <property type="project" value="UniProtKB-KW"/>
</dbReference>
<feature type="compositionally biased region" description="Polar residues" evidence="16">
    <location>
        <begin position="1594"/>
        <end position="1606"/>
    </location>
</feature>
<dbReference type="InterPro" id="IPR047187">
    <property type="entry name" value="SF1_C_Upf1"/>
</dbReference>
<feature type="compositionally biased region" description="Basic and acidic residues" evidence="16">
    <location>
        <begin position="191"/>
        <end position="202"/>
    </location>
</feature>